<proteinExistence type="predicted"/>
<dbReference type="RefSeq" id="WP_110131358.1">
    <property type="nucleotide sequence ID" value="NZ_QHJQ01000007.1"/>
</dbReference>
<dbReference type="EMBL" id="QHJQ01000007">
    <property type="protein sequence ID" value="PXA03662.1"/>
    <property type="molecule type" value="Genomic_DNA"/>
</dbReference>
<dbReference type="SUPFAM" id="SSF81593">
    <property type="entry name" value="Nucleotidyltransferase substrate binding subunit/domain"/>
    <property type="match status" value="1"/>
</dbReference>
<evidence type="ECO:0000313" key="2">
    <source>
        <dbReference type="Proteomes" id="UP000247099"/>
    </source>
</evidence>
<reference evidence="1 2" key="1">
    <citation type="submission" date="2018-05" db="EMBL/GenBank/DDBJ databases">
        <title>Coraliomargarita sinensis sp. nov., isolated from a marine solar saltern.</title>
        <authorList>
            <person name="Zhou L.Y."/>
        </authorList>
    </citation>
    <scope>NUCLEOTIDE SEQUENCE [LARGE SCALE GENOMIC DNA]</scope>
    <source>
        <strain evidence="1 2">WN38</strain>
    </source>
</reference>
<dbReference type="Pfam" id="PF08780">
    <property type="entry name" value="NTase_sub_bind"/>
    <property type="match status" value="1"/>
</dbReference>
<dbReference type="InterPro" id="IPR010235">
    <property type="entry name" value="HepT"/>
</dbReference>
<comment type="caution">
    <text evidence="1">The sequence shown here is derived from an EMBL/GenBank/DDBJ whole genome shotgun (WGS) entry which is preliminary data.</text>
</comment>
<dbReference type="GO" id="GO:0016740">
    <property type="term" value="F:transferase activity"/>
    <property type="evidence" value="ECO:0007669"/>
    <property type="project" value="UniProtKB-KW"/>
</dbReference>
<protein>
    <submittedName>
        <fullName evidence="1">Nucleotidyltransferase</fullName>
    </submittedName>
</protein>
<dbReference type="InParanoid" id="A0A317ZFM2"/>
<dbReference type="NCBIfam" id="TIGR01987">
    <property type="entry name" value="HI0074"/>
    <property type="match status" value="1"/>
</dbReference>
<accession>A0A317ZFM2</accession>
<dbReference type="OrthoDB" id="9810452at2"/>
<organism evidence="1 2">
    <name type="scientific">Coraliomargarita sinensis</name>
    <dbReference type="NCBI Taxonomy" id="2174842"/>
    <lineage>
        <taxon>Bacteria</taxon>
        <taxon>Pseudomonadati</taxon>
        <taxon>Verrucomicrobiota</taxon>
        <taxon>Opitutia</taxon>
        <taxon>Puniceicoccales</taxon>
        <taxon>Coraliomargaritaceae</taxon>
        <taxon>Coraliomargarita</taxon>
    </lineage>
</organism>
<dbReference type="Gene3D" id="1.20.120.330">
    <property type="entry name" value="Nucleotidyltransferases domain 2"/>
    <property type="match status" value="1"/>
</dbReference>
<sequence>MKPEQILPDFKNALERYREAMALDPVDDVHRAGCIQYFEFTFDLAWKSVQAVAAFYGVEPVKSPRAAFKTAYSQGWIDEQAPWLSMLEARNRMAHVYNAEEALMIYENLPQFIRPFEQLHQKLLSLIQDD</sequence>
<keyword evidence="1" id="KW-0808">Transferase</keyword>
<dbReference type="AlphaFoldDB" id="A0A317ZFM2"/>
<evidence type="ECO:0000313" key="1">
    <source>
        <dbReference type="EMBL" id="PXA03662.1"/>
    </source>
</evidence>
<keyword evidence="2" id="KW-1185">Reference proteome</keyword>
<gene>
    <name evidence="1" type="ORF">DDZ13_10215</name>
</gene>
<name>A0A317ZFM2_9BACT</name>
<dbReference type="Proteomes" id="UP000247099">
    <property type="component" value="Unassembled WGS sequence"/>
</dbReference>